<dbReference type="EMBL" id="CP098401">
    <property type="protein sequence ID" value="URW76933.1"/>
    <property type="molecule type" value="Genomic_DNA"/>
</dbReference>
<evidence type="ECO:0000313" key="2">
    <source>
        <dbReference type="EMBL" id="URW76933.1"/>
    </source>
</evidence>
<gene>
    <name evidence="2" type="ORF">M9980_06995</name>
</gene>
<feature type="chain" id="PRO_5046761243" evidence="1">
    <location>
        <begin position="18"/>
        <end position="175"/>
    </location>
</feature>
<sequence length="175" mass="18722">MQLSVGTLLMAMIGATAAPQTSTRDGAPSHVDRIAACLEIADNTRRLECFDAAGRALVDATRRREIVMVDKDEVKSTRRSLFGFQLPRIGLFGKGGPDKGDEIDTIEAKITNVSTLGYGKYGFTIEGGARWATTEAWVGSLPPVAGQVMTIRKAALGSYFVKIGKGKGIRAMRTG</sequence>
<keyword evidence="1" id="KW-0732">Signal</keyword>
<feature type="signal peptide" evidence="1">
    <location>
        <begin position="1"/>
        <end position="17"/>
    </location>
</feature>
<keyword evidence="3" id="KW-1185">Reference proteome</keyword>
<proteinExistence type="predicted"/>
<dbReference type="RefSeq" id="WP_250754741.1">
    <property type="nucleotide sequence ID" value="NZ_CP098401.1"/>
</dbReference>
<organism evidence="2 3">
    <name type="scientific">Sphingomonas donggukensis</name>
    <dbReference type="NCBI Taxonomy" id="2949093"/>
    <lineage>
        <taxon>Bacteria</taxon>
        <taxon>Pseudomonadati</taxon>
        <taxon>Pseudomonadota</taxon>
        <taxon>Alphaproteobacteria</taxon>
        <taxon>Sphingomonadales</taxon>
        <taxon>Sphingomonadaceae</taxon>
        <taxon>Sphingomonas</taxon>
    </lineage>
</organism>
<evidence type="ECO:0000313" key="3">
    <source>
        <dbReference type="Proteomes" id="UP001055580"/>
    </source>
</evidence>
<evidence type="ECO:0000256" key="1">
    <source>
        <dbReference type="SAM" id="SignalP"/>
    </source>
</evidence>
<name>A0ABY4U300_9SPHN</name>
<dbReference type="Proteomes" id="UP001055580">
    <property type="component" value="Chromosome"/>
</dbReference>
<reference evidence="2" key="1">
    <citation type="submission" date="2022-05" db="EMBL/GenBank/DDBJ databases">
        <title>Sphingomonas sp. strain RMG20 Genome sequencing and assembly.</title>
        <authorList>
            <person name="Kim I."/>
        </authorList>
    </citation>
    <scope>NUCLEOTIDE SEQUENCE</scope>
    <source>
        <strain evidence="2">RMG20</strain>
    </source>
</reference>
<protein>
    <submittedName>
        <fullName evidence="2">Uncharacterized protein</fullName>
    </submittedName>
</protein>
<accession>A0ABY4U300</accession>